<evidence type="ECO:0000256" key="3">
    <source>
        <dbReference type="SAM" id="MobiDB-lite"/>
    </source>
</evidence>
<evidence type="ECO:0000259" key="4">
    <source>
        <dbReference type="PROSITE" id="PS50977"/>
    </source>
</evidence>
<dbReference type="InterPro" id="IPR036271">
    <property type="entry name" value="Tet_transcr_reg_TetR-rel_C_sf"/>
</dbReference>
<name>A0A1N6F513_9MICO</name>
<keyword evidence="6" id="KW-1185">Reference proteome</keyword>
<organism evidence="5 6">
    <name type="scientific">Agromyces cerinus subsp. cerinus</name>
    <dbReference type="NCBI Taxonomy" id="232089"/>
    <lineage>
        <taxon>Bacteria</taxon>
        <taxon>Bacillati</taxon>
        <taxon>Actinomycetota</taxon>
        <taxon>Actinomycetes</taxon>
        <taxon>Micrococcales</taxon>
        <taxon>Microbacteriaceae</taxon>
        <taxon>Agromyces</taxon>
    </lineage>
</organism>
<dbReference type="PANTHER" id="PTHR30328:SF54">
    <property type="entry name" value="HTH-TYPE TRANSCRIPTIONAL REPRESSOR SCO4008"/>
    <property type="match status" value="1"/>
</dbReference>
<dbReference type="EMBL" id="FSRJ01000002">
    <property type="protein sequence ID" value="SIN90294.1"/>
    <property type="molecule type" value="Genomic_DNA"/>
</dbReference>
<dbReference type="InterPro" id="IPR009057">
    <property type="entry name" value="Homeodomain-like_sf"/>
</dbReference>
<dbReference type="SUPFAM" id="SSF48498">
    <property type="entry name" value="Tetracyclin repressor-like, C-terminal domain"/>
    <property type="match status" value="1"/>
</dbReference>
<sequence length="216" mass="23261">MAWDVERTKRLLLDAATAEFSEHGLAGARIDRIAANAGVNKERIYQYFGKKDELFATVLGTQLRSTMDAVPMIGAGPAAAGDYAGRLFDHHIAEATIPRLVFWEGLERGESAAADAARAEYHRVKVEGFQKLLPGVDRRDAAELLLTIVTLVNAWPVLGHLDALLVGADDAAADRRAARRASIVQTVELLAEAALRRSPGGDRSGADRRDPPGVQG</sequence>
<dbReference type="Pfam" id="PF00440">
    <property type="entry name" value="TetR_N"/>
    <property type="match status" value="1"/>
</dbReference>
<evidence type="ECO:0000313" key="6">
    <source>
        <dbReference type="Proteomes" id="UP000184699"/>
    </source>
</evidence>
<feature type="region of interest" description="Disordered" evidence="3">
    <location>
        <begin position="195"/>
        <end position="216"/>
    </location>
</feature>
<dbReference type="Proteomes" id="UP000184699">
    <property type="component" value="Unassembled WGS sequence"/>
</dbReference>
<dbReference type="AlphaFoldDB" id="A0A1N6F513"/>
<feature type="DNA-binding region" description="H-T-H motif" evidence="2">
    <location>
        <begin position="29"/>
        <end position="48"/>
    </location>
</feature>
<feature type="compositionally biased region" description="Basic and acidic residues" evidence="3">
    <location>
        <begin position="204"/>
        <end position="216"/>
    </location>
</feature>
<dbReference type="PRINTS" id="PR00455">
    <property type="entry name" value="HTHTETR"/>
</dbReference>
<dbReference type="PANTHER" id="PTHR30328">
    <property type="entry name" value="TRANSCRIPTIONAL REPRESSOR"/>
    <property type="match status" value="1"/>
</dbReference>
<evidence type="ECO:0000256" key="2">
    <source>
        <dbReference type="PROSITE-ProRule" id="PRU00335"/>
    </source>
</evidence>
<reference evidence="6" key="1">
    <citation type="submission" date="2016-11" db="EMBL/GenBank/DDBJ databases">
        <authorList>
            <person name="Varghese N."/>
            <person name="Submissions S."/>
        </authorList>
    </citation>
    <scope>NUCLEOTIDE SEQUENCE [LARGE SCALE GENOMIC DNA]</scope>
    <source>
        <strain evidence="6">DSM 8595</strain>
    </source>
</reference>
<dbReference type="OrthoDB" id="4726108at2"/>
<dbReference type="STRING" id="232089.SAMN05443544_1745"/>
<dbReference type="InterPro" id="IPR041467">
    <property type="entry name" value="Sco4008_C"/>
</dbReference>
<dbReference type="GO" id="GO:0006355">
    <property type="term" value="P:regulation of DNA-templated transcription"/>
    <property type="evidence" value="ECO:0007669"/>
    <property type="project" value="UniProtKB-ARBA"/>
</dbReference>
<evidence type="ECO:0000313" key="5">
    <source>
        <dbReference type="EMBL" id="SIN90294.1"/>
    </source>
</evidence>
<dbReference type="InterPro" id="IPR050109">
    <property type="entry name" value="HTH-type_TetR-like_transc_reg"/>
</dbReference>
<dbReference type="RefSeq" id="WP_074259928.1">
    <property type="nucleotide sequence ID" value="NZ_FSRJ01000002.1"/>
</dbReference>
<dbReference type="PROSITE" id="PS50977">
    <property type="entry name" value="HTH_TETR_2"/>
    <property type="match status" value="1"/>
</dbReference>
<gene>
    <name evidence="5" type="ORF">SAMN05443544_1745</name>
</gene>
<accession>A0A1N6F513</accession>
<dbReference type="SUPFAM" id="SSF46689">
    <property type="entry name" value="Homeodomain-like"/>
    <property type="match status" value="1"/>
</dbReference>
<dbReference type="Gene3D" id="1.10.357.10">
    <property type="entry name" value="Tetracycline Repressor, domain 2"/>
    <property type="match status" value="1"/>
</dbReference>
<dbReference type="Pfam" id="PF17926">
    <property type="entry name" value="TetR_C_21"/>
    <property type="match status" value="1"/>
</dbReference>
<feature type="domain" description="HTH tetR-type" evidence="4">
    <location>
        <begin position="6"/>
        <end position="66"/>
    </location>
</feature>
<keyword evidence="1 2" id="KW-0238">DNA-binding</keyword>
<evidence type="ECO:0000256" key="1">
    <source>
        <dbReference type="ARBA" id="ARBA00023125"/>
    </source>
</evidence>
<dbReference type="GO" id="GO:0003677">
    <property type="term" value="F:DNA binding"/>
    <property type="evidence" value="ECO:0007669"/>
    <property type="project" value="UniProtKB-UniRule"/>
</dbReference>
<dbReference type="InterPro" id="IPR001647">
    <property type="entry name" value="HTH_TetR"/>
</dbReference>
<proteinExistence type="predicted"/>
<protein>
    <submittedName>
        <fullName evidence="5">Transcriptional regulator, TetR family</fullName>
    </submittedName>
</protein>